<dbReference type="EMBL" id="QXFX01000044">
    <property type="protein sequence ID" value="KAE9136375.1"/>
    <property type="molecule type" value="Genomic_DNA"/>
</dbReference>
<keyword evidence="1" id="KW-0732">Signal</keyword>
<feature type="chain" id="PRO_5026140069" description="Secreted protein" evidence="1">
    <location>
        <begin position="17"/>
        <end position="118"/>
    </location>
</feature>
<gene>
    <name evidence="2" type="ORF">PF010_g1710</name>
</gene>
<name>A0A6G0M096_9STRA</name>
<evidence type="ECO:0000313" key="3">
    <source>
        <dbReference type="Proteomes" id="UP000488956"/>
    </source>
</evidence>
<sequence length="118" mass="13354">MLKVLLCCGSTLCVRMAVLFHRRCSSTRRWKWSPMKASRRRPSRRLTHGAVGSCAGTSCPFVHGLTRARPRRRTLHSRRRSLAARYKLLSLNTASATSTMLTKPVRTTTTKAVAYHLQ</sequence>
<feature type="signal peptide" evidence="1">
    <location>
        <begin position="1"/>
        <end position="16"/>
    </location>
</feature>
<evidence type="ECO:0000256" key="1">
    <source>
        <dbReference type="SAM" id="SignalP"/>
    </source>
</evidence>
<accession>A0A6G0M096</accession>
<evidence type="ECO:0008006" key="4">
    <source>
        <dbReference type="Google" id="ProtNLM"/>
    </source>
</evidence>
<proteinExistence type="predicted"/>
<evidence type="ECO:0000313" key="2">
    <source>
        <dbReference type="EMBL" id="KAE9136375.1"/>
    </source>
</evidence>
<comment type="caution">
    <text evidence="2">The sequence shown here is derived from an EMBL/GenBank/DDBJ whole genome shotgun (WGS) entry which is preliminary data.</text>
</comment>
<dbReference type="AlphaFoldDB" id="A0A6G0M096"/>
<protein>
    <recommendedName>
        <fullName evidence="4">Secreted protein</fullName>
    </recommendedName>
</protein>
<dbReference type="Proteomes" id="UP000488956">
    <property type="component" value="Unassembled WGS sequence"/>
</dbReference>
<organism evidence="2 3">
    <name type="scientific">Phytophthora fragariae</name>
    <dbReference type="NCBI Taxonomy" id="53985"/>
    <lineage>
        <taxon>Eukaryota</taxon>
        <taxon>Sar</taxon>
        <taxon>Stramenopiles</taxon>
        <taxon>Oomycota</taxon>
        <taxon>Peronosporomycetes</taxon>
        <taxon>Peronosporales</taxon>
        <taxon>Peronosporaceae</taxon>
        <taxon>Phytophthora</taxon>
    </lineage>
</organism>
<reference evidence="2 3" key="1">
    <citation type="submission" date="2018-09" db="EMBL/GenBank/DDBJ databases">
        <title>Genomic investigation of the strawberry pathogen Phytophthora fragariae indicates pathogenicity is determined by transcriptional variation in three key races.</title>
        <authorList>
            <person name="Adams T.M."/>
            <person name="Armitage A.D."/>
            <person name="Sobczyk M.K."/>
            <person name="Bates H.J."/>
            <person name="Dunwell J.M."/>
            <person name="Nellist C.F."/>
            <person name="Harrison R.J."/>
        </authorList>
    </citation>
    <scope>NUCLEOTIDE SEQUENCE [LARGE SCALE GENOMIC DNA]</scope>
    <source>
        <strain evidence="2 3">ONT-3</strain>
    </source>
</reference>